<comment type="caution">
    <text evidence="1">The sequence shown here is derived from an EMBL/GenBank/DDBJ whole genome shotgun (WGS) entry which is preliminary data.</text>
</comment>
<protein>
    <recommendedName>
        <fullName evidence="3">Nucleotidyl transferase AbiEii toxin, Type IV TA system</fullName>
    </recommendedName>
</protein>
<dbReference type="InterPro" id="IPR014942">
    <property type="entry name" value="AbiEii"/>
</dbReference>
<proteinExistence type="predicted"/>
<evidence type="ECO:0000313" key="1">
    <source>
        <dbReference type="EMBL" id="PNU19341.1"/>
    </source>
</evidence>
<sequence length="308" mass="35114">MSQNNKKNISHSIFQRLLNRAKSNREDFNLLLSRYGMERFLYRLSISSHNDRFILKGASLFLVWKGQSYRITRDADLLGLGNSDLERLAEVFRGICSVECQNDGMIYLPDSLKAEEIREEQEYDGVRMTLIGLLNQARVPLQIDIGFGDAVTPDPEDVEYPTLFDGPPPLLKAYPRYTLVAEKLESMVKLGLANSRVKDFYDIWLLSKIFSFEGTVLQKAIGNTFNRRRTPLPVSVPLAFTPVFFEDPQKKVQWTAFIKRSKPDIQAANLAAVIMDISGFLSPVIESLRSDVPFETLWLPGQRWGARS</sequence>
<dbReference type="EMBL" id="PPFX01000033">
    <property type="protein sequence ID" value="PNU19341.1"/>
    <property type="molecule type" value="Genomic_DNA"/>
</dbReference>
<dbReference type="AlphaFoldDB" id="A0A2K2H7W0"/>
<accession>A0A2K2H7W0</accession>
<dbReference type="Pfam" id="PF08843">
    <property type="entry name" value="AbiEii"/>
    <property type="match status" value="1"/>
</dbReference>
<dbReference type="RefSeq" id="WP_103116180.1">
    <property type="nucleotide sequence ID" value="NZ_PPFX01000033.1"/>
</dbReference>
<dbReference type="Proteomes" id="UP000236340">
    <property type="component" value="Unassembled WGS sequence"/>
</dbReference>
<name>A0A2K2H7W0_9BACT</name>
<organism evidence="1 2">
    <name type="scientific">Geothermobacter hydrogeniphilus</name>
    <dbReference type="NCBI Taxonomy" id="1969733"/>
    <lineage>
        <taxon>Bacteria</taxon>
        <taxon>Pseudomonadati</taxon>
        <taxon>Thermodesulfobacteriota</taxon>
        <taxon>Desulfuromonadia</taxon>
        <taxon>Desulfuromonadales</taxon>
        <taxon>Geothermobacteraceae</taxon>
        <taxon>Geothermobacter</taxon>
    </lineage>
</organism>
<reference evidence="1 2" key="1">
    <citation type="journal article" date="2018" name="Genome Announc.">
        <title>Genome Sequence of Geothermobacter sp. HR-1 Iron Reducer from the Loihi Seamount.</title>
        <authorList>
            <person name="Smith H."/>
            <person name="Abuyen K."/>
            <person name="Tremblay J."/>
            <person name="Savalia P."/>
            <person name="Perez-Rodriguez I."/>
            <person name="Emerson D."/>
            <person name="Tully B."/>
            <person name="Amend J."/>
        </authorList>
    </citation>
    <scope>NUCLEOTIDE SEQUENCE [LARGE SCALE GENOMIC DNA]</scope>
    <source>
        <strain evidence="1 2">HR-1</strain>
    </source>
</reference>
<evidence type="ECO:0008006" key="3">
    <source>
        <dbReference type="Google" id="ProtNLM"/>
    </source>
</evidence>
<evidence type="ECO:0000313" key="2">
    <source>
        <dbReference type="Proteomes" id="UP000236340"/>
    </source>
</evidence>
<gene>
    <name evidence="1" type="ORF">C2E25_13110</name>
</gene>
<dbReference type="OrthoDB" id="9808443at2"/>